<dbReference type="GO" id="GO:0045944">
    <property type="term" value="P:positive regulation of transcription by RNA polymerase II"/>
    <property type="evidence" value="ECO:0007669"/>
    <property type="project" value="TreeGrafter"/>
</dbReference>
<keyword evidence="3" id="KW-0238">DNA-binding</keyword>
<evidence type="ECO:0000256" key="5">
    <source>
        <dbReference type="SAM" id="MobiDB-lite"/>
    </source>
</evidence>
<name>A0AAD7UYV9_9FUNG</name>
<dbReference type="InterPro" id="IPR003163">
    <property type="entry name" value="Tscrpt_reg_HTH_APSES-type"/>
</dbReference>
<dbReference type="GO" id="GO:0005634">
    <property type="term" value="C:nucleus"/>
    <property type="evidence" value="ECO:0007669"/>
    <property type="project" value="TreeGrafter"/>
</dbReference>
<accession>A0AAD7UYV9</accession>
<sequence length="249" mass="28416">MFSYMNFLNMKHQANEPVQPPPPTAPSYYYYPTPTSPTQHQPPPPTPPNTYPKLTTSVWEDQNTLCYQVDVNGVCVARRQDNDMVNGTKLLNVTGISRGKRDGILKHERGRVVVKVGAMHLKGVWITFARAKALAAQFNIDKMLHPLFEDDPTAYFCHQDYYGTASTAAAATQQQQQPSLQHPQEECPSWQLGSSSILSEYSAPGTPDIFPPHQQEMMPFSFVSMMNLQEPEDEQMQQQHDFYYYYHNH</sequence>
<evidence type="ECO:0000259" key="6">
    <source>
        <dbReference type="PROSITE" id="PS51299"/>
    </source>
</evidence>
<reference evidence="7 8" key="1">
    <citation type="submission" date="2023-03" db="EMBL/GenBank/DDBJ databases">
        <title>Genome sequence of Lichtheimia ornata CBS 291.66.</title>
        <authorList>
            <person name="Mohabir J.T."/>
            <person name="Shea T.P."/>
            <person name="Kurbessoian T."/>
            <person name="Berby B."/>
            <person name="Fontaine J."/>
            <person name="Livny J."/>
            <person name="Gnirke A."/>
            <person name="Stajich J.E."/>
            <person name="Cuomo C.A."/>
        </authorList>
    </citation>
    <scope>NUCLEOTIDE SEQUENCE [LARGE SCALE GENOMIC DNA]</scope>
    <source>
        <strain evidence="7">CBS 291.66</strain>
    </source>
</reference>
<dbReference type="SUPFAM" id="SSF54616">
    <property type="entry name" value="DNA-binding domain of Mlu1-box binding protein MBP1"/>
    <property type="match status" value="1"/>
</dbReference>
<dbReference type="AlphaFoldDB" id="A0AAD7UYV9"/>
<comment type="caution">
    <text evidence="7">The sequence shown here is derived from an EMBL/GenBank/DDBJ whole genome shotgun (WGS) entry which is preliminary data.</text>
</comment>
<dbReference type="InterPro" id="IPR018004">
    <property type="entry name" value="KilA/APSES_HTH"/>
</dbReference>
<dbReference type="GO" id="GO:0003700">
    <property type="term" value="F:DNA-binding transcription factor activity"/>
    <property type="evidence" value="ECO:0007669"/>
    <property type="project" value="TreeGrafter"/>
</dbReference>
<evidence type="ECO:0000313" key="8">
    <source>
        <dbReference type="Proteomes" id="UP001234581"/>
    </source>
</evidence>
<dbReference type="InterPro" id="IPR029790">
    <property type="entry name" value="EFG1/Phd1/StuA"/>
</dbReference>
<dbReference type="PANTHER" id="PTHR47792:SF1">
    <property type="entry name" value="PROTEIN SOK2-RELATED"/>
    <property type="match status" value="1"/>
</dbReference>
<proteinExistence type="inferred from homology"/>
<dbReference type="RefSeq" id="XP_058340369.1">
    <property type="nucleotide sequence ID" value="XM_058488949.1"/>
</dbReference>
<gene>
    <name evidence="7" type="ORF">O0I10_008950</name>
</gene>
<dbReference type="Proteomes" id="UP001234581">
    <property type="component" value="Unassembled WGS sequence"/>
</dbReference>
<organism evidence="7 8">
    <name type="scientific">Lichtheimia ornata</name>
    <dbReference type="NCBI Taxonomy" id="688661"/>
    <lineage>
        <taxon>Eukaryota</taxon>
        <taxon>Fungi</taxon>
        <taxon>Fungi incertae sedis</taxon>
        <taxon>Mucoromycota</taxon>
        <taxon>Mucoromycotina</taxon>
        <taxon>Mucoromycetes</taxon>
        <taxon>Mucorales</taxon>
        <taxon>Lichtheimiaceae</taxon>
        <taxon>Lichtheimia</taxon>
    </lineage>
</organism>
<feature type="compositionally biased region" description="Low complexity" evidence="5">
    <location>
        <begin position="26"/>
        <end position="39"/>
    </location>
</feature>
<evidence type="ECO:0000256" key="2">
    <source>
        <dbReference type="ARBA" id="ARBA00023015"/>
    </source>
</evidence>
<comment type="similarity">
    <text evidence="1">Belongs to the EFG1/PHD1/stuA family.</text>
</comment>
<dbReference type="PANTHER" id="PTHR47792">
    <property type="entry name" value="PROTEIN SOK2-RELATED"/>
    <property type="match status" value="1"/>
</dbReference>
<dbReference type="InterPro" id="IPR036887">
    <property type="entry name" value="HTH_APSES_sf"/>
</dbReference>
<evidence type="ECO:0000256" key="3">
    <source>
        <dbReference type="ARBA" id="ARBA00023125"/>
    </source>
</evidence>
<keyword evidence="4" id="KW-0804">Transcription</keyword>
<feature type="compositionally biased region" description="Pro residues" evidence="5">
    <location>
        <begin position="40"/>
        <end position="50"/>
    </location>
</feature>
<keyword evidence="2" id="KW-0805">Transcription regulation</keyword>
<evidence type="ECO:0000313" key="7">
    <source>
        <dbReference type="EMBL" id="KAJ8655456.1"/>
    </source>
</evidence>
<dbReference type="PROSITE" id="PS51299">
    <property type="entry name" value="HTH_APSES"/>
    <property type="match status" value="1"/>
</dbReference>
<evidence type="ECO:0000256" key="1">
    <source>
        <dbReference type="ARBA" id="ARBA00007247"/>
    </source>
</evidence>
<evidence type="ECO:0000256" key="4">
    <source>
        <dbReference type="ARBA" id="ARBA00023163"/>
    </source>
</evidence>
<dbReference type="Gene3D" id="3.10.260.10">
    <property type="entry name" value="Transcription regulator HTH, APSES-type DNA-binding domain"/>
    <property type="match status" value="1"/>
</dbReference>
<protein>
    <recommendedName>
        <fullName evidence="6">HTH APSES-type domain-containing protein</fullName>
    </recommendedName>
</protein>
<feature type="domain" description="HTH APSES-type" evidence="6">
    <location>
        <begin position="53"/>
        <end position="160"/>
    </location>
</feature>
<dbReference type="SMART" id="SM01252">
    <property type="entry name" value="KilA-N"/>
    <property type="match status" value="1"/>
</dbReference>
<feature type="region of interest" description="Disordered" evidence="5">
    <location>
        <begin position="13"/>
        <end position="54"/>
    </location>
</feature>
<keyword evidence="8" id="KW-1185">Reference proteome</keyword>
<dbReference type="GeneID" id="83216357"/>
<dbReference type="GO" id="GO:0043565">
    <property type="term" value="F:sequence-specific DNA binding"/>
    <property type="evidence" value="ECO:0007669"/>
    <property type="project" value="TreeGrafter"/>
</dbReference>
<dbReference type="EMBL" id="JARTCD010000049">
    <property type="protein sequence ID" value="KAJ8655456.1"/>
    <property type="molecule type" value="Genomic_DNA"/>
</dbReference>